<comment type="caution">
    <text evidence="1">The sequence shown here is derived from an EMBL/GenBank/DDBJ whole genome shotgun (WGS) entry which is preliminary data.</text>
</comment>
<name>A0ABU9FID1_LACJE</name>
<sequence>MASLTCDYCGKDLHKSKEIFLADSDSLYCSQVCLQYGEVISNFYSYDDAVKFMKKHGSYNRILEGQEFVRQEQAHRMLDED</sequence>
<keyword evidence="2" id="KW-1185">Reference proteome</keyword>
<evidence type="ECO:0008006" key="3">
    <source>
        <dbReference type="Google" id="ProtNLM"/>
    </source>
</evidence>
<dbReference type="Proteomes" id="UP001385848">
    <property type="component" value="Unassembled WGS sequence"/>
</dbReference>
<reference evidence="1 2" key="1">
    <citation type="submission" date="2024-04" db="EMBL/GenBank/DDBJ databases">
        <title>Three lactobacilli isolated from voided urine samples from females with type 2 diabetes.</title>
        <authorList>
            <person name="Kula A."/>
            <person name="Stegman N."/>
            <person name="Putonti C."/>
        </authorList>
    </citation>
    <scope>NUCLEOTIDE SEQUENCE [LARGE SCALE GENOMIC DNA]</scope>
    <source>
        <strain evidence="1 2">1855</strain>
    </source>
</reference>
<evidence type="ECO:0000313" key="1">
    <source>
        <dbReference type="EMBL" id="MEL0565349.1"/>
    </source>
</evidence>
<dbReference type="EMBL" id="JBBVUL010000008">
    <property type="protein sequence ID" value="MEL0565349.1"/>
    <property type="molecule type" value="Genomic_DNA"/>
</dbReference>
<organism evidence="1 2">
    <name type="scientific">Lactobacillus jensenii</name>
    <dbReference type="NCBI Taxonomy" id="109790"/>
    <lineage>
        <taxon>Bacteria</taxon>
        <taxon>Bacillati</taxon>
        <taxon>Bacillota</taxon>
        <taxon>Bacilli</taxon>
        <taxon>Lactobacillales</taxon>
        <taxon>Lactobacillaceae</taxon>
        <taxon>Lactobacillus</taxon>
    </lineage>
</organism>
<gene>
    <name evidence="1" type="ORF">AAC431_05345</name>
</gene>
<evidence type="ECO:0000313" key="2">
    <source>
        <dbReference type="Proteomes" id="UP001385848"/>
    </source>
</evidence>
<accession>A0ABU9FID1</accession>
<protein>
    <recommendedName>
        <fullName evidence="3">MYM-type domain-containing protein</fullName>
    </recommendedName>
</protein>
<proteinExistence type="predicted"/>
<dbReference type="RefSeq" id="WP_101850268.1">
    <property type="nucleotide sequence ID" value="NZ_CATOUX010000028.1"/>
</dbReference>